<dbReference type="AlphaFoldDB" id="A0A1I7UV28"/>
<evidence type="ECO:0000313" key="2">
    <source>
        <dbReference type="Proteomes" id="UP000095282"/>
    </source>
</evidence>
<keyword evidence="2" id="KW-1185">Reference proteome</keyword>
<feature type="domain" description="Sdz-33 F-box" evidence="1">
    <location>
        <begin position="188"/>
        <end position="237"/>
    </location>
</feature>
<reference evidence="3" key="1">
    <citation type="submission" date="2016-11" db="UniProtKB">
        <authorList>
            <consortium name="WormBaseParasite"/>
        </authorList>
    </citation>
    <scope>IDENTIFICATION</scope>
</reference>
<proteinExistence type="predicted"/>
<dbReference type="eggNOG" id="ENOG502TJPX">
    <property type="taxonomic scope" value="Eukaryota"/>
</dbReference>
<evidence type="ECO:0000259" key="1">
    <source>
        <dbReference type="Pfam" id="PF07735"/>
    </source>
</evidence>
<evidence type="ECO:0000313" key="3">
    <source>
        <dbReference type="WBParaSite" id="Csp11.Scaffold630.g19638.t1"/>
    </source>
</evidence>
<dbReference type="Proteomes" id="UP000095282">
    <property type="component" value="Unplaced"/>
</dbReference>
<sequence length="316" mass="36947">MKMFRLFDLIKLSMCSLKTRKWIKALRIHRKELNIRVVFRESDGVNIVNEPANECVWLRATPLSMEMEHSVKLENSAIPMCYGNQGTEYYMDLYFDDKIHGFKVITEFICSLFRKDVSKVYLLSSLNPSDPQKIMEWVIGRQKSIQSFHIQCENTSDTVAEYLLDNVNHANKAFIDLKLTTNFKANFKFDGERFDILQGLWFTLDNLMSINCCILFVKGSRLTSKEINTFLKHWMSNDLKFGNIFIEMDAFNLEMFDEIPVIKRSNDVKRIMDQTLAVDGGFDIKRNDGVTATIVYNETFIRFKTFCMIVWDNLSV</sequence>
<dbReference type="WBParaSite" id="Csp11.Scaffold630.g19638.t1">
    <property type="protein sequence ID" value="Csp11.Scaffold630.g19638.t1"/>
    <property type="gene ID" value="Csp11.Scaffold630.g19638"/>
</dbReference>
<organism evidence="2 3">
    <name type="scientific">Caenorhabditis tropicalis</name>
    <dbReference type="NCBI Taxonomy" id="1561998"/>
    <lineage>
        <taxon>Eukaryota</taxon>
        <taxon>Metazoa</taxon>
        <taxon>Ecdysozoa</taxon>
        <taxon>Nematoda</taxon>
        <taxon>Chromadorea</taxon>
        <taxon>Rhabditida</taxon>
        <taxon>Rhabditina</taxon>
        <taxon>Rhabditomorpha</taxon>
        <taxon>Rhabditoidea</taxon>
        <taxon>Rhabditidae</taxon>
        <taxon>Peloderinae</taxon>
        <taxon>Caenorhabditis</taxon>
    </lineage>
</organism>
<dbReference type="PANTHER" id="PTHR21503">
    <property type="entry name" value="F-BOX-CONTAINING HYPOTHETICAL PROTEIN C.ELEGANS"/>
    <property type="match status" value="1"/>
</dbReference>
<dbReference type="Pfam" id="PF07735">
    <property type="entry name" value="FBA_2"/>
    <property type="match status" value="1"/>
</dbReference>
<dbReference type="PANTHER" id="PTHR21503:SF8">
    <property type="entry name" value="F-BOX ASSOCIATED DOMAIN-CONTAINING PROTEIN-RELATED"/>
    <property type="match status" value="1"/>
</dbReference>
<accession>A0A1I7UV28</accession>
<name>A0A1I7UV28_9PELO</name>
<dbReference type="InterPro" id="IPR012885">
    <property type="entry name" value="F-box_Sdz-33"/>
</dbReference>
<protein>
    <submittedName>
        <fullName evidence="3">FBA_2 domain-containing protein</fullName>
    </submittedName>
</protein>